<feature type="transmembrane region" description="Helical" evidence="8">
    <location>
        <begin position="542"/>
        <end position="559"/>
    </location>
</feature>
<dbReference type="Gene3D" id="1.20.1640.10">
    <property type="entry name" value="Multidrug efflux transporter AcrB transmembrane domain"/>
    <property type="match status" value="2"/>
</dbReference>
<keyword evidence="11" id="KW-1185">Reference proteome</keyword>
<evidence type="ECO:0000313" key="10">
    <source>
        <dbReference type="EMBL" id="MBS2547286.1"/>
    </source>
</evidence>
<name>A0ABS5KMP5_9ACTN</name>
<dbReference type="PANTHER" id="PTHR33406:SF6">
    <property type="entry name" value="MEMBRANE PROTEIN YDGH-RELATED"/>
    <property type="match status" value="1"/>
</dbReference>
<organism evidence="10 11">
    <name type="scientific">Catenulispora pinistramenti</name>
    <dbReference type="NCBI Taxonomy" id="2705254"/>
    <lineage>
        <taxon>Bacteria</taxon>
        <taxon>Bacillati</taxon>
        <taxon>Actinomycetota</taxon>
        <taxon>Actinomycetes</taxon>
        <taxon>Catenulisporales</taxon>
        <taxon>Catenulisporaceae</taxon>
        <taxon>Catenulispora</taxon>
    </lineage>
</organism>
<protein>
    <submittedName>
        <fullName evidence="10">MMPL family transporter</fullName>
    </submittedName>
</protein>
<feature type="domain" description="SSD" evidence="9">
    <location>
        <begin position="247"/>
        <end position="352"/>
    </location>
</feature>
<dbReference type="RefSeq" id="WP_212008881.1">
    <property type="nucleotide sequence ID" value="NZ_JAAFYZ010000025.1"/>
</dbReference>
<dbReference type="InterPro" id="IPR004869">
    <property type="entry name" value="MMPL_dom"/>
</dbReference>
<keyword evidence="5 8" id="KW-1133">Transmembrane helix</keyword>
<dbReference type="PANTHER" id="PTHR33406">
    <property type="entry name" value="MEMBRANE PROTEIN MJ1562-RELATED"/>
    <property type="match status" value="1"/>
</dbReference>
<dbReference type="SUPFAM" id="SSF82866">
    <property type="entry name" value="Multidrug efflux transporter AcrB transmembrane domain"/>
    <property type="match status" value="2"/>
</dbReference>
<feature type="transmembrane region" description="Helical" evidence="8">
    <location>
        <begin position="298"/>
        <end position="319"/>
    </location>
</feature>
<feature type="transmembrane region" description="Helical" evidence="8">
    <location>
        <begin position="388"/>
        <end position="405"/>
    </location>
</feature>
<evidence type="ECO:0000256" key="4">
    <source>
        <dbReference type="ARBA" id="ARBA00022692"/>
    </source>
</evidence>
<sequence length="731" mass="77056">MSGNALTNADSEPGVFARVVSGRRSKWAVFAAWLVVIIALGSFATKLNGAQKNDTTSWLPKSAESTKELKIEGDFHPNWYPAILLYARSTGLTDADKAQAQHAAAIMEQDPPAKNLDLVVHNAVQTIPVTTGPNAGKAIQIIVPVNPGSDGWNKFPDTVTAMKAALGPPTAGLQTYVTGPMGEAGDEADAFKKINGSLTYFTAFAVIIILLIAYRSPILWLLPLITVGGAALTVAESVIYLLAKHAGLTVNGQAAFILIVLVFGAGTDYALLLIARYREELRRYEDRHEAMAHAVHRAGPALVASSATVAVSMLILLVAEMNSTKGMGPVLAIGVIIALCAMLTLMPALLVIFGRWVFWPVRPTFGSDEPTQHGVWARMGKRIAVRPRAVWVGTAVVLVALAGGITELNAHQQTVAEQFVTKPASVTGAEVQAQYFPDNSGQPLAVIGDAGQLDAVVAKLKTVPGVDPNGVDVPKTLKNPIVNGHFYVEAALTDAPDSKAAQNTVDRVRAAVHSIPGADAVVGGGPAVTLDIARASSHDSKLIIPLILLAVFIILGLLLRAFLAPLLLILTVILSFGASLGISALVFKGLGWHGVDIGMPLFGFVFLVALGIDYNIFLMTRIREESVRRGTRRGALIGLSATGGVITWAGLVLAATFGVLATLPIVPFAEIGFAVALGVLLDTMIVRSVLVTALTLDIGKVMWWPSRLSRSDEPDGGTLAAARSSDDSVLV</sequence>
<evidence type="ECO:0000256" key="5">
    <source>
        <dbReference type="ARBA" id="ARBA00022989"/>
    </source>
</evidence>
<feature type="transmembrane region" description="Helical" evidence="8">
    <location>
        <begin position="566"/>
        <end position="587"/>
    </location>
</feature>
<comment type="caution">
    <text evidence="10">The sequence shown here is derived from an EMBL/GenBank/DDBJ whole genome shotgun (WGS) entry which is preliminary data.</text>
</comment>
<keyword evidence="4 8" id="KW-0812">Transmembrane</keyword>
<evidence type="ECO:0000256" key="6">
    <source>
        <dbReference type="ARBA" id="ARBA00023136"/>
    </source>
</evidence>
<keyword evidence="3" id="KW-1003">Cell membrane</keyword>
<dbReference type="InterPro" id="IPR000731">
    <property type="entry name" value="SSD"/>
</dbReference>
<keyword evidence="6 8" id="KW-0472">Membrane</keyword>
<comment type="similarity">
    <text evidence="2">Belongs to the resistance-nodulation-cell division (RND) (TC 2.A.6) family. MmpL subfamily.</text>
</comment>
<dbReference type="Pfam" id="PF03176">
    <property type="entry name" value="MMPL"/>
    <property type="match status" value="2"/>
</dbReference>
<feature type="transmembrane region" description="Helical" evidence="8">
    <location>
        <begin position="197"/>
        <end position="214"/>
    </location>
</feature>
<feature type="transmembrane region" description="Helical" evidence="8">
    <location>
        <begin position="599"/>
        <end position="618"/>
    </location>
</feature>
<reference evidence="10 11" key="1">
    <citation type="submission" date="2020-02" db="EMBL/GenBank/DDBJ databases">
        <title>Acidophilic actinobacteria isolated from forest soil.</title>
        <authorList>
            <person name="Golinska P."/>
        </authorList>
    </citation>
    <scope>NUCLEOTIDE SEQUENCE [LARGE SCALE GENOMIC DNA]</scope>
    <source>
        <strain evidence="10 11">NL8</strain>
    </source>
</reference>
<dbReference type="Proteomes" id="UP000730482">
    <property type="component" value="Unassembled WGS sequence"/>
</dbReference>
<feature type="transmembrane region" description="Helical" evidence="8">
    <location>
        <begin position="639"/>
        <end position="665"/>
    </location>
</feature>
<feature type="transmembrane region" description="Helical" evidence="8">
    <location>
        <begin position="221"/>
        <end position="243"/>
    </location>
</feature>
<evidence type="ECO:0000259" key="9">
    <source>
        <dbReference type="PROSITE" id="PS50156"/>
    </source>
</evidence>
<dbReference type="EMBL" id="JAAFYZ010000025">
    <property type="protein sequence ID" value="MBS2547286.1"/>
    <property type="molecule type" value="Genomic_DNA"/>
</dbReference>
<feature type="transmembrane region" description="Helical" evidence="8">
    <location>
        <begin position="255"/>
        <end position="277"/>
    </location>
</feature>
<evidence type="ECO:0000256" key="1">
    <source>
        <dbReference type="ARBA" id="ARBA00004651"/>
    </source>
</evidence>
<gene>
    <name evidence="10" type="ORF">KGQ19_10410</name>
</gene>
<accession>A0ABS5KMP5</accession>
<feature type="transmembrane region" description="Helical" evidence="8">
    <location>
        <begin position="27"/>
        <end position="45"/>
    </location>
</feature>
<evidence type="ECO:0000313" key="11">
    <source>
        <dbReference type="Proteomes" id="UP000730482"/>
    </source>
</evidence>
<feature type="transmembrane region" description="Helical" evidence="8">
    <location>
        <begin position="671"/>
        <end position="696"/>
    </location>
</feature>
<dbReference type="InterPro" id="IPR050545">
    <property type="entry name" value="Mycobact_MmpL"/>
</dbReference>
<evidence type="ECO:0000256" key="7">
    <source>
        <dbReference type="SAM" id="MobiDB-lite"/>
    </source>
</evidence>
<evidence type="ECO:0000256" key="8">
    <source>
        <dbReference type="SAM" id="Phobius"/>
    </source>
</evidence>
<comment type="subcellular location">
    <subcellularLocation>
        <location evidence="1">Cell membrane</location>
        <topology evidence="1">Multi-pass membrane protein</topology>
    </subcellularLocation>
</comment>
<feature type="region of interest" description="Disordered" evidence="7">
    <location>
        <begin position="709"/>
        <end position="731"/>
    </location>
</feature>
<evidence type="ECO:0000256" key="3">
    <source>
        <dbReference type="ARBA" id="ARBA00022475"/>
    </source>
</evidence>
<dbReference type="PROSITE" id="PS50156">
    <property type="entry name" value="SSD"/>
    <property type="match status" value="1"/>
</dbReference>
<feature type="transmembrane region" description="Helical" evidence="8">
    <location>
        <begin position="331"/>
        <end position="353"/>
    </location>
</feature>
<evidence type="ECO:0000256" key="2">
    <source>
        <dbReference type="ARBA" id="ARBA00010157"/>
    </source>
</evidence>
<proteinExistence type="inferred from homology"/>